<keyword evidence="3" id="KW-1185">Reference proteome</keyword>
<dbReference type="InterPro" id="IPR036291">
    <property type="entry name" value="NAD(P)-bd_dom_sf"/>
</dbReference>
<dbReference type="Gene3D" id="3.40.50.720">
    <property type="entry name" value="NAD(P)-binding Rossmann-like Domain"/>
    <property type="match status" value="1"/>
</dbReference>
<dbReference type="SUPFAM" id="SSF51735">
    <property type="entry name" value="NAD(P)-binding Rossmann-fold domains"/>
    <property type="match status" value="1"/>
</dbReference>
<dbReference type="RefSeq" id="WP_378478032.1">
    <property type="nucleotide sequence ID" value="NZ_JBHUIW010000012.1"/>
</dbReference>
<protein>
    <submittedName>
        <fullName evidence="2">SDR family oxidoreductase</fullName>
    </submittedName>
</protein>
<proteinExistence type="predicted"/>
<sequence length="265" mass="26783">MTDAASTAGKAVTGATTGAATDAATGSVSYDFSGRRAVVTGGARGLGRGAAERLRDAGAVVEAWDVDPVAVDGIVPIAVDVTSSHQIAAAVARAVAAGGIDILVLAAGYGGTRKSVDAVSESEWRQVIDVTLTGAFQVCRAVVPHMRRVGRGRIVTVASLAAKEGRAGLAAFSAASAGIVAFTKALGKELGDTPLRANCIVWAAVDTEFLRAMPPSAVEAVVQRSPMKRLGTVAEFAALVAWLCSDACSYNSGAVFDLSGGQASY</sequence>
<accession>A0ABW5AK64</accession>
<dbReference type="PANTHER" id="PTHR43658">
    <property type="entry name" value="SHORT-CHAIN DEHYDROGENASE/REDUCTASE"/>
    <property type="match status" value="1"/>
</dbReference>
<organism evidence="2 3">
    <name type="scientific">Rhodoplanes azumiensis</name>
    <dbReference type="NCBI Taxonomy" id="1897628"/>
    <lineage>
        <taxon>Bacteria</taxon>
        <taxon>Pseudomonadati</taxon>
        <taxon>Pseudomonadota</taxon>
        <taxon>Alphaproteobacteria</taxon>
        <taxon>Hyphomicrobiales</taxon>
        <taxon>Nitrobacteraceae</taxon>
        <taxon>Rhodoplanes</taxon>
    </lineage>
</organism>
<dbReference type="Proteomes" id="UP001597314">
    <property type="component" value="Unassembled WGS sequence"/>
</dbReference>
<evidence type="ECO:0000313" key="2">
    <source>
        <dbReference type="EMBL" id="MFD2182860.1"/>
    </source>
</evidence>
<dbReference type="Pfam" id="PF13561">
    <property type="entry name" value="adh_short_C2"/>
    <property type="match status" value="1"/>
</dbReference>
<dbReference type="InterPro" id="IPR002347">
    <property type="entry name" value="SDR_fam"/>
</dbReference>
<dbReference type="PRINTS" id="PR00081">
    <property type="entry name" value="GDHRDH"/>
</dbReference>
<reference evidence="3" key="1">
    <citation type="journal article" date="2019" name="Int. J. Syst. Evol. Microbiol.">
        <title>The Global Catalogue of Microorganisms (GCM) 10K type strain sequencing project: providing services to taxonomists for standard genome sequencing and annotation.</title>
        <authorList>
            <consortium name="The Broad Institute Genomics Platform"/>
            <consortium name="The Broad Institute Genome Sequencing Center for Infectious Disease"/>
            <person name="Wu L."/>
            <person name="Ma J."/>
        </authorList>
    </citation>
    <scope>NUCLEOTIDE SEQUENCE [LARGE SCALE GENOMIC DNA]</scope>
    <source>
        <strain evidence="3">CGMCC 1.6774</strain>
    </source>
</reference>
<name>A0ABW5AK64_9BRAD</name>
<keyword evidence="1" id="KW-0560">Oxidoreductase</keyword>
<dbReference type="EMBL" id="JBHUIW010000012">
    <property type="protein sequence ID" value="MFD2182860.1"/>
    <property type="molecule type" value="Genomic_DNA"/>
</dbReference>
<comment type="caution">
    <text evidence="2">The sequence shown here is derived from an EMBL/GenBank/DDBJ whole genome shotgun (WGS) entry which is preliminary data.</text>
</comment>
<evidence type="ECO:0000313" key="3">
    <source>
        <dbReference type="Proteomes" id="UP001597314"/>
    </source>
</evidence>
<dbReference type="PRINTS" id="PR00080">
    <property type="entry name" value="SDRFAMILY"/>
</dbReference>
<evidence type="ECO:0000256" key="1">
    <source>
        <dbReference type="ARBA" id="ARBA00023002"/>
    </source>
</evidence>
<dbReference type="PANTHER" id="PTHR43658:SF8">
    <property type="entry name" value="17-BETA-HYDROXYSTEROID DEHYDROGENASE 14-RELATED"/>
    <property type="match status" value="1"/>
</dbReference>
<gene>
    <name evidence="2" type="ORF">ACFSOX_11920</name>
</gene>